<keyword evidence="1" id="KW-0378">Hydrolase</keyword>
<feature type="region of interest" description="Disordered" evidence="2">
    <location>
        <begin position="438"/>
        <end position="476"/>
    </location>
</feature>
<dbReference type="GO" id="GO:0016787">
    <property type="term" value="F:hydrolase activity"/>
    <property type="evidence" value="ECO:0007669"/>
    <property type="project" value="UniProtKB-KW"/>
</dbReference>
<comment type="caution">
    <text evidence="5">The sequence shown here is derived from an EMBL/GenBank/DDBJ whole genome shotgun (WGS) entry which is preliminary data.</text>
</comment>
<keyword evidence="6" id="KW-1185">Reference proteome</keyword>
<name>A0A329MGD6_9BACL</name>
<evidence type="ECO:0000313" key="6">
    <source>
        <dbReference type="Proteomes" id="UP000250369"/>
    </source>
</evidence>
<accession>A0A329MGD6</accession>
<evidence type="ECO:0000256" key="1">
    <source>
        <dbReference type="ARBA" id="ARBA00022801"/>
    </source>
</evidence>
<keyword evidence="3" id="KW-0732">Signal</keyword>
<feature type="domain" description="SLH" evidence="4">
    <location>
        <begin position="168"/>
        <end position="231"/>
    </location>
</feature>
<sequence length="2098" mass="228104">MRLKRWNKQLFSMLLIVCLVFSTFGTLYAAANNSAISAASASTTSERTIPSDVIGHWAEKEMLEWLIKGLIHGYEDHTFKPDNEVTRGEFLALVNRSFGFTEEAAVTFDDVKSSDWEYQDVAKAVKAGYIQGYADGTIGAGRQISREEAAVIIARLLHLSQTDDPSAVNGFKDAARISGWSRMAVGALQLKDIMKGYEDGSFRPEASITRAEAVVSLDRALKQPESNVLDTAGLYGPAEGMQTITGDVIVRAAGVKLRNMTITGNLLLAEGIGEGDVYLQGVTVKGKTTVQGGGRNSIHFEDSVLVTVIVDKKDGTVRIVAEGTTVITEVVLLSPAILEESGATGEGFTTVTLTSSLPDHSKVTLLGTFENVDVAADYITVELPKGTIGRLNVSDLAAGFILNIGSEGNVLSLILDAVIQAIGQGKIVSATISEKARASTFEKQPDKKDGAGASSTPTPVPDSSPGGNSTPEPTPIESKLTAASAVNGMITVSFNNAPAASPAIEQFTVLRSIDEASAVTVVPTAVEWVAASKTAKLTVPLVPNGESAQAVSYSVAYNQTAALHTAPFHVAAAAGSISGIVKGADLAPLGGVTVVLAGRTSGTTVTDENGKYTFADVLAGTDYSVQASKEGYKTGSLTGIAVSHAEDTVLAVIALTLFVPAPQSGTVTGIVYGTNMGVLSGASVTVTGSVYSGLTDDRGIYIIQNVPIGEHTITVSKTGYADGVSSPFLVADGGTTVVDVTLIEAAPPLLLVSNGEALSLVVVADGAPEQTVQAAHTLADYVRKSTGVLLPVMSEAEVAAAGDAFSGKVRIYVGTTSPEGDPHITAQLEALLGDGYVIHPHGQTLTIIGPKAIGTEYGVYEFLERYVGVRWLLPGEYGEDVPQHAELAIPLNDVRDQPAYLSRVMYPLQYVDVAGNNPIRYEWGVRNRLRNQNNGWDHNVWSFIHPDLYKETHPEFFPQKDGKPYIPALRGGWQPCFSNAATIQIAVDWIIDYFSKNPDEESMSLAVNDSGNFCEADPSHPKYTGKLNSLGRPDMSDIYYEWVNQVAEKVLEVFPDKWFGVLAYQEVYDPPSFKLNDRVVPYLTKDRMAWSDAAVRAEDQQIVDKWNEKAAYIGFYDYIYANPYTLPRVYNQLMADNLKYGKNNNAIAFFGELNPNWGEGPKTWLISKLLWNPDQDADDLLNEWYERAVGTESAPYLKLYFDHWSDFWENRIQQTDWFQSRKRIVYFMYDSAAYLSIVTAEEIAQSRVWLETALDKALTTEQKARAQMLLDAFGYFEASALSYPKPAAPLTNTQDALELLEQSVDFKQAMDYADKRIELVEQFKDDPVLYHSVDPQSINLVWSGLNATAFWRLVDYLKDYEATGGPVKVRAAELAANGTSEGVRVYAGLLMSAVDEGPANRNASFEEAGDLSNERVTAKYWDANIFSYGKFERKEGFAYTGDASIYVHNFYSGDINQTVDAQPGLIISRLKYFVSADTRSVGTIWLELNLLDENGIKLATIRTDQQAFANSLGRWETIQILDRVPARVNGIPVKKVQMAAIVNGFFEGGTLYIDDFELYMANEPSQVPYLASATAENGKITVVFNKTPEQSPTAADFTVTHFAGVEPVTLTPEVVWDAASKTAVLTIPEAELKPWEQNIKYEVAYSGVDTISTNAVALPRLSGYTSVMTNTSFEQWTDGSPDGWWLWGEGFYRADTIKRSGQYSLAIDGVYPAQNAAGGAAPIQELSEIAPGHYYGVFHFMTLAETEGTLSLNVWLRDSAGNWINGAVASSSLVQAATSNGKWRTVSFEFDVLPEYDGKQAAAAQVLLHMLDFKKGERIYFDDVELIRQEDVPYLASASAENGEITVLFNKIPEQPPTAADFAVTQFAEGESLTLTPEVAWDAASKTAVLTMPGVELKPWEQSASYEVTYSGVDTISTNTVALPRLSGYTSVMTNTSFEQWTDGNPDGWWLLGEGFYRTDTVKRSGQYSLAIDGVYPAQNAAGGAAPIQELSEIAPGHYYGVFHFMTSAETEGTLSLNVWIRDSAGNWINGALASSPLVRAVTSNGKWRTVFFEFDVLPDYDGKQAATAQVFLHMLDFKRGETISFDDVELIRQDAGL</sequence>
<dbReference type="SUPFAM" id="SSF55545">
    <property type="entry name" value="beta-N-acetylhexosaminidase-like domain"/>
    <property type="match status" value="1"/>
</dbReference>
<dbReference type="SUPFAM" id="SSF49452">
    <property type="entry name" value="Starch-binding domain-like"/>
    <property type="match status" value="2"/>
</dbReference>
<reference evidence="5 6" key="1">
    <citation type="journal article" date="2009" name="Int. J. Syst. Evol. Microbiol.">
        <title>Paenibacillus contaminans sp. nov., isolated from a contaminated laboratory plate.</title>
        <authorList>
            <person name="Chou J.H."/>
            <person name="Lee J.H."/>
            <person name="Lin M.C."/>
            <person name="Chang P.S."/>
            <person name="Arun A.B."/>
            <person name="Young C.C."/>
            <person name="Chen W.M."/>
        </authorList>
    </citation>
    <scope>NUCLEOTIDE SEQUENCE [LARGE SCALE GENOMIC DNA]</scope>
    <source>
        <strain evidence="5 6">CKOBP-6</strain>
    </source>
</reference>
<feature type="compositionally biased region" description="Low complexity" evidence="2">
    <location>
        <begin position="454"/>
        <end position="465"/>
    </location>
</feature>
<dbReference type="PANTHER" id="PTHR47406:SF2">
    <property type="entry name" value="ALPHA GLUCURONIDASE N-TERMINAL DOMAIN-CONTAINING PROTEIN"/>
    <property type="match status" value="1"/>
</dbReference>
<gene>
    <name evidence="5" type="ORF">DQG23_26800</name>
</gene>
<dbReference type="InterPro" id="IPR029018">
    <property type="entry name" value="Hex-like_dom2"/>
</dbReference>
<dbReference type="Gene3D" id="3.30.379.10">
    <property type="entry name" value="Chitobiase/beta-hexosaminidase domain 2-like"/>
    <property type="match status" value="1"/>
</dbReference>
<evidence type="ECO:0000259" key="4">
    <source>
        <dbReference type="PROSITE" id="PS51272"/>
    </source>
</evidence>
<dbReference type="Gene3D" id="2.60.40.1120">
    <property type="entry name" value="Carboxypeptidase-like, regulatory domain"/>
    <property type="match status" value="2"/>
</dbReference>
<dbReference type="EMBL" id="QMFB01000018">
    <property type="protein sequence ID" value="RAV17733.1"/>
    <property type="molecule type" value="Genomic_DNA"/>
</dbReference>
<feature type="chain" id="PRO_5016417061" description="SLH domain-containing protein" evidence="3">
    <location>
        <begin position="30"/>
        <end position="2098"/>
    </location>
</feature>
<dbReference type="Gene3D" id="2.60.120.260">
    <property type="entry name" value="Galactose-binding domain-like"/>
    <property type="match status" value="3"/>
</dbReference>
<dbReference type="PROSITE" id="PS51272">
    <property type="entry name" value="SLH"/>
    <property type="match status" value="3"/>
</dbReference>
<dbReference type="OrthoDB" id="185675at2"/>
<dbReference type="SUPFAM" id="SSF49785">
    <property type="entry name" value="Galactose-binding domain-like"/>
    <property type="match status" value="1"/>
</dbReference>
<dbReference type="InterPro" id="IPR008979">
    <property type="entry name" value="Galactose-bd-like_sf"/>
</dbReference>
<feature type="domain" description="SLH" evidence="4">
    <location>
        <begin position="104"/>
        <end position="167"/>
    </location>
</feature>
<evidence type="ECO:0000313" key="5">
    <source>
        <dbReference type="EMBL" id="RAV17733.1"/>
    </source>
</evidence>
<dbReference type="GO" id="GO:0030246">
    <property type="term" value="F:carbohydrate binding"/>
    <property type="evidence" value="ECO:0007669"/>
    <property type="project" value="InterPro"/>
</dbReference>
<dbReference type="InterPro" id="IPR001119">
    <property type="entry name" value="SLH_dom"/>
</dbReference>
<dbReference type="GO" id="GO:0005975">
    <property type="term" value="P:carbohydrate metabolic process"/>
    <property type="evidence" value="ECO:0007669"/>
    <property type="project" value="UniProtKB-ARBA"/>
</dbReference>
<dbReference type="Pfam" id="PF00395">
    <property type="entry name" value="SLH"/>
    <property type="match status" value="3"/>
</dbReference>
<dbReference type="Proteomes" id="UP000250369">
    <property type="component" value="Unassembled WGS sequence"/>
</dbReference>
<protein>
    <recommendedName>
        <fullName evidence="4">SLH domain-containing protein</fullName>
    </recommendedName>
</protein>
<dbReference type="Pfam" id="PF13620">
    <property type="entry name" value="CarboxypepD_reg"/>
    <property type="match status" value="2"/>
</dbReference>
<dbReference type="InterPro" id="IPR013784">
    <property type="entry name" value="Carb-bd-like_fold"/>
</dbReference>
<evidence type="ECO:0000256" key="3">
    <source>
        <dbReference type="SAM" id="SignalP"/>
    </source>
</evidence>
<dbReference type="PANTHER" id="PTHR47406">
    <property type="entry name" value="COAGULATION FACTOR 5/8 TYPE, C-TERMINAL"/>
    <property type="match status" value="1"/>
</dbReference>
<feature type="signal peptide" evidence="3">
    <location>
        <begin position="1"/>
        <end position="29"/>
    </location>
</feature>
<evidence type="ECO:0000256" key="2">
    <source>
        <dbReference type="SAM" id="MobiDB-lite"/>
    </source>
</evidence>
<dbReference type="RefSeq" id="WP_113034099.1">
    <property type="nucleotide sequence ID" value="NZ_QMFB01000018.1"/>
</dbReference>
<proteinExistence type="predicted"/>
<organism evidence="5 6">
    <name type="scientific">Paenibacillus contaminans</name>
    <dbReference type="NCBI Taxonomy" id="450362"/>
    <lineage>
        <taxon>Bacteria</taxon>
        <taxon>Bacillati</taxon>
        <taxon>Bacillota</taxon>
        <taxon>Bacilli</taxon>
        <taxon>Bacillales</taxon>
        <taxon>Paenibacillaceae</taxon>
        <taxon>Paenibacillus</taxon>
    </lineage>
</organism>
<dbReference type="Pfam" id="PF16126">
    <property type="entry name" value="DUF4838"/>
    <property type="match status" value="1"/>
</dbReference>
<dbReference type="InterPro" id="IPR032287">
    <property type="entry name" value="DUF4838"/>
</dbReference>
<feature type="domain" description="SLH" evidence="4">
    <location>
        <begin position="45"/>
        <end position="103"/>
    </location>
</feature>